<dbReference type="InterPro" id="IPR036291">
    <property type="entry name" value="NAD(P)-bd_dom_sf"/>
</dbReference>
<dbReference type="Gene3D" id="3.40.50.720">
    <property type="entry name" value="NAD(P)-binding Rossmann-like Domain"/>
    <property type="match status" value="1"/>
</dbReference>
<dbReference type="NCBIfam" id="NF006168">
    <property type="entry name" value="PRK08309.1"/>
    <property type="match status" value="1"/>
</dbReference>
<dbReference type="AlphaFoldDB" id="A0A1I0BH46"/>
<dbReference type="SUPFAM" id="SSF51735">
    <property type="entry name" value="NAD(P)-binding Rossmann-fold domains"/>
    <property type="match status" value="1"/>
</dbReference>
<dbReference type="STRING" id="237682.SAMN05421676_102463"/>
<keyword evidence="2" id="KW-1185">Reference proteome</keyword>
<evidence type="ECO:0008006" key="3">
    <source>
        <dbReference type="Google" id="ProtNLM"/>
    </source>
</evidence>
<name>A0A1I0BH46_9BACI</name>
<gene>
    <name evidence="1" type="ORF">SAMN05421676_102463</name>
</gene>
<evidence type="ECO:0000313" key="2">
    <source>
        <dbReference type="Proteomes" id="UP000199095"/>
    </source>
</evidence>
<accession>A0A1I0BH46</accession>
<reference evidence="2" key="1">
    <citation type="submission" date="2016-10" db="EMBL/GenBank/DDBJ databases">
        <authorList>
            <person name="Varghese N."/>
            <person name="Submissions S."/>
        </authorList>
    </citation>
    <scope>NUCLEOTIDE SEQUENCE [LARGE SCALE GENOMIC DNA]</scope>
    <source>
        <strain evidence="2">CGMCC 1.3566</strain>
    </source>
</reference>
<sequence>MESGHALVIGGTGMLSDVTIWLNKKGYFVSVIGRRKERYHQLMEQIEHSHNISALLVDYHQTKELKQALKEAVETHGPYNLVVAWVHSSAPEVIPAILELQNQYQNEPFEFFHVKSHTRYYENETLIRPSNCVYHEIYLGFKAYKGHSRWLTHQEISEGVKDSIHHRRLQTVVGQIEPWDERPH</sequence>
<dbReference type="Proteomes" id="UP000199095">
    <property type="component" value="Unassembled WGS sequence"/>
</dbReference>
<dbReference type="EMBL" id="FOHJ01000002">
    <property type="protein sequence ID" value="SET05839.1"/>
    <property type="molecule type" value="Genomic_DNA"/>
</dbReference>
<dbReference type="RefSeq" id="WP_177167180.1">
    <property type="nucleotide sequence ID" value="NZ_FOHJ01000002.1"/>
</dbReference>
<protein>
    <recommendedName>
        <fullName evidence="3">Short chain dehydrogenase</fullName>
    </recommendedName>
</protein>
<organism evidence="1 2">
    <name type="scientific">Salinibacillus kushneri</name>
    <dbReference type="NCBI Taxonomy" id="237682"/>
    <lineage>
        <taxon>Bacteria</taxon>
        <taxon>Bacillati</taxon>
        <taxon>Bacillota</taxon>
        <taxon>Bacilli</taxon>
        <taxon>Bacillales</taxon>
        <taxon>Bacillaceae</taxon>
        <taxon>Salinibacillus</taxon>
    </lineage>
</organism>
<evidence type="ECO:0000313" key="1">
    <source>
        <dbReference type="EMBL" id="SET05839.1"/>
    </source>
</evidence>
<proteinExistence type="predicted"/>